<keyword evidence="2" id="KW-0472">Membrane</keyword>
<evidence type="ECO:0000256" key="2">
    <source>
        <dbReference type="SAM" id="Phobius"/>
    </source>
</evidence>
<dbReference type="AlphaFoldDB" id="A0A136IWY5"/>
<organism evidence="3 4">
    <name type="scientific">Microdochium bolleyi</name>
    <dbReference type="NCBI Taxonomy" id="196109"/>
    <lineage>
        <taxon>Eukaryota</taxon>
        <taxon>Fungi</taxon>
        <taxon>Dikarya</taxon>
        <taxon>Ascomycota</taxon>
        <taxon>Pezizomycotina</taxon>
        <taxon>Sordariomycetes</taxon>
        <taxon>Xylariomycetidae</taxon>
        <taxon>Xylariales</taxon>
        <taxon>Microdochiaceae</taxon>
        <taxon>Microdochium</taxon>
    </lineage>
</organism>
<reference evidence="4" key="1">
    <citation type="submission" date="2016-02" db="EMBL/GenBank/DDBJ databases">
        <title>Draft genome sequence of Microdochium bolleyi, a fungal endophyte of beachgrass.</title>
        <authorList>
            <consortium name="DOE Joint Genome Institute"/>
            <person name="David A.S."/>
            <person name="May G."/>
            <person name="Haridas S."/>
            <person name="Lim J."/>
            <person name="Wang M."/>
            <person name="Labutti K."/>
            <person name="Lipzen A."/>
            <person name="Barry K."/>
            <person name="Grigoriev I.V."/>
        </authorList>
    </citation>
    <scope>NUCLEOTIDE SEQUENCE [LARGE SCALE GENOMIC DNA]</scope>
    <source>
        <strain evidence="4">J235TASD1</strain>
    </source>
</reference>
<feature type="region of interest" description="Disordered" evidence="1">
    <location>
        <begin position="1"/>
        <end position="20"/>
    </location>
</feature>
<keyword evidence="2" id="KW-0812">Transmembrane</keyword>
<feature type="region of interest" description="Disordered" evidence="1">
    <location>
        <begin position="78"/>
        <end position="145"/>
    </location>
</feature>
<evidence type="ECO:0000256" key="1">
    <source>
        <dbReference type="SAM" id="MobiDB-lite"/>
    </source>
</evidence>
<dbReference type="Proteomes" id="UP000070501">
    <property type="component" value="Unassembled WGS sequence"/>
</dbReference>
<feature type="transmembrane region" description="Helical" evidence="2">
    <location>
        <begin position="29"/>
        <end position="56"/>
    </location>
</feature>
<sequence length="145" mass="15914">MSHTNHSHPHDQEQPSSCMWNPSDGTQNYVAKAIAGVITGCILGVIAFLLTLYCVCRFTPRHWRFRVMLMRSLRARNNNNNRFDTGTNEELEGGGGFNTDTTLGETPPRRTTMRAPTQPSQGSIGGAGTMGGEAERREVDVMTSA</sequence>
<dbReference type="InParanoid" id="A0A136IWY5"/>
<keyword evidence="4" id="KW-1185">Reference proteome</keyword>
<feature type="compositionally biased region" description="Low complexity" evidence="1">
    <location>
        <begin position="109"/>
        <end position="119"/>
    </location>
</feature>
<accession>A0A136IWY5</accession>
<gene>
    <name evidence="3" type="ORF">Micbo1qcDRAFT_206220</name>
</gene>
<dbReference type="EMBL" id="KQ964255">
    <property type="protein sequence ID" value="KXJ89256.1"/>
    <property type="molecule type" value="Genomic_DNA"/>
</dbReference>
<proteinExistence type="predicted"/>
<evidence type="ECO:0000313" key="3">
    <source>
        <dbReference type="EMBL" id="KXJ89256.1"/>
    </source>
</evidence>
<dbReference type="OrthoDB" id="10613764at2759"/>
<feature type="compositionally biased region" description="Basic and acidic residues" evidence="1">
    <location>
        <begin position="133"/>
        <end position="145"/>
    </location>
</feature>
<name>A0A136IWY5_9PEZI</name>
<protein>
    <submittedName>
        <fullName evidence="3">Uncharacterized protein</fullName>
    </submittedName>
</protein>
<keyword evidence="2" id="KW-1133">Transmembrane helix</keyword>
<evidence type="ECO:0000313" key="4">
    <source>
        <dbReference type="Proteomes" id="UP000070501"/>
    </source>
</evidence>